<dbReference type="InterPro" id="IPR036259">
    <property type="entry name" value="MFS_trans_sf"/>
</dbReference>
<gene>
    <name evidence="2" type="ORF">GCM10009533_57670</name>
</gene>
<keyword evidence="3" id="KW-1185">Reference proteome</keyword>
<feature type="transmembrane region" description="Helical" evidence="1">
    <location>
        <begin position="52"/>
        <end position="74"/>
    </location>
</feature>
<name>A0ABP3NSC1_SACER</name>
<evidence type="ECO:0000256" key="1">
    <source>
        <dbReference type="SAM" id="Phobius"/>
    </source>
</evidence>
<feature type="transmembrane region" description="Helical" evidence="1">
    <location>
        <begin position="20"/>
        <end position="40"/>
    </location>
</feature>
<sequence>MILRIFRGNARIGVNCQQHAGTLMVGAIGALGGVLIPLMFRASSGDALGSGSTAFAVFLVGCVGCAVITGVVYVPGVSASAGAAQSVARHSSTSEITHV</sequence>
<keyword evidence="1" id="KW-1133">Transmembrane helix</keyword>
<dbReference type="Gene3D" id="1.20.1250.20">
    <property type="entry name" value="MFS general substrate transporter like domains"/>
    <property type="match status" value="1"/>
</dbReference>
<keyword evidence="1" id="KW-0472">Membrane</keyword>
<reference evidence="3" key="1">
    <citation type="journal article" date="2019" name="Int. J. Syst. Evol. Microbiol.">
        <title>The Global Catalogue of Microorganisms (GCM) 10K type strain sequencing project: providing services to taxonomists for standard genome sequencing and annotation.</title>
        <authorList>
            <consortium name="The Broad Institute Genomics Platform"/>
            <consortium name="The Broad Institute Genome Sequencing Center for Infectious Disease"/>
            <person name="Wu L."/>
            <person name="Ma J."/>
        </authorList>
    </citation>
    <scope>NUCLEOTIDE SEQUENCE [LARGE SCALE GENOMIC DNA]</scope>
    <source>
        <strain evidence="3">JCM 10303</strain>
    </source>
</reference>
<protein>
    <submittedName>
        <fullName evidence="2">Uncharacterized protein</fullName>
    </submittedName>
</protein>
<keyword evidence="1" id="KW-0812">Transmembrane</keyword>
<comment type="caution">
    <text evidence="2">The sequence shown here is derived from an EMBL/GenBank/DDBJ whole genome shotgun (WGS) entry which is preliminary data.</text>
</comment>
<evidence type="ECO:0000313" key="3">
    <source>
        <dbReference type="Proteomes" id="UP001500729"/>
    </source>
</evidence>
<accession>A0ABP3NSC1</accession>
<proteinExistence type="predicted"/>
<organism evidence="2 3">
    <name type="scientific">Saccharopolyspora erythraea</name>
    <name type="common">Streptomyces erythraeus</name>
    <dbReference type="NCBI Taxonomy" id="1836"/>
    <lineage>
        <taxon>Bacteria</taxon>
        <taxon>Bacillati</taxon>
        <taxon>Actinomycetota</taxon>
        <taxon>Actinomycetes</taxon>
        <taxon>Pseudonocardiales</taxon>
        <taxon>Pseudonocardiaceae</taxon>
        <taxon>Saccharopolyspora</taxon>
    </lineage>
</organism>
<dbReference type="EMBL" id="BAAAGS010000055">
    <property type="protein sequence ID" value="GAA0551835.1"/>
    <property type="molecule type" value="Genomic_DNA"/>
</dbReference>
<evidence type="ECO:0000313" key="2">
    <source>
        <dbReference type="EMBL" id="GAA0551835.1"/>
    </source>
</evidence>
<dbReference type="Proteomes" id="UP001500729">
    <property type="component" value="Unassembled WGS sequence"/>
</dbReference>